<evidence type="ECO:0000256" key="6">
    <source>
        <dbReference type="RuleBase" id="RU368066"/>
    </source>
</evidence>
<reference evidence="8" key="1">
    <citation type="submission" date="2025-08" db="UniProtKB">
        <authorList>
            <consortium name="Ensembl"/>
        </authorList>
    </citation>
    <scope>IDENTIFICATION</scope>
</reference>
<evidence type="ECO:0000256" key="4">
    <source>
        <dbReference type="ARBA" id="ARBA00022989"/>
    </source>
</evidence>
<feature type="transmembrane region" description="Helical" evidence="6">
    <location>
        <begin position="234"/>
        <end position="253"/>
    </location>
</feature>
<evidence type="ECO:0000256" key="1">
    <source>
        <dbReference type="ARBA" id="ARBA00004141"/>
    </source>
</evidence>
<feature type="compositionally biased region" description="Basic and acidic residues" evidence="7">
    <location>
        <begin position="550"/>
        <end position="572"/>
    </location>
</feature>
<dbReference type="PANTHER" id="PTHR12385">
    <property type="entry name" value="CHOLINE TRANSPORTER-LIKE (SLC FAMILY 44)"/>
    <property type="match status" value="1"/>
</dbReference>
<dbReference type="GO" id="GO:0022857">
    <property type="term" value="F:transmembrane transporter activity"/>
    <property type="evidence" value="ECO:0007669"/>
    <property type="project" value="UniProtKB-UniRule"/>
</dbReference>
<dbReference type="OMA" id="GKSFCKA"/>
<feature type="transmembrane region" description="Helical" evidence="6">
    <location>
        <begin position="259"/>
        <end position="279"/>
    </location>
</feature>
<feature type="transmembrane region" description="Helical" evidence="6">
    <location>
        <begin position="455"/>
        <end position="476"/>
    </location>
</feature>
<dbReference type="InterPro" id="IPR007603">
    <property type="entry name" value="Choline_transptr-like"/>
</dbReference>
<organism evidence="8 9">
    <name type="scientific">Eptatretus burgeri</name>
    <name type="common">Inshore hagfish</name>
    <dbReference type="NCBI Taxonomy" id="7764"/>
    <lineage>
        <taxon>Eukaryota</taxon>
        <taxon>Metazoa</taxon>
        <taxon>Chordata</taxon>
        <taxon>Craniata</taxon>
        <taxon>Vertebrata</taxon>
        <taxon>Cyclostomata</taxon>
        <taxon>Myxini</taxon>
        <taxon>Myxiniformes</taxon>
        <taxon>Myxinidae</taxon>
        <taxon>Eptatretinae</taxon>
        <taxon>Eptatretus</taxon>
    </lineage>
</organism>
<keyword evidence="5 6" id="KW-0472">Membrane</keyword>
<dbReference type="GeneTree" id="ENSGT00940000166330"/>
<feature type="transmembrane region" description="Helical" evidence="6">
    <location>
        <begin position="155"/>
        <end position="178"/>
    </location>
</feature>
<feature type="transmembrane region" description="Helical" evidence="6">
    <location>
        <begin position="206"/>
        <end position="227"/>
    </location>
</feature>
<feature type="region of interest" description="Disordered" evidence="7">
    <location>
        <begin position="550"/>
        <end position="579"/>
    </location>
</feature>
<dbReference type="Proteomes" id="UP000694388">
    <property type="component" value="Unplaced"/>
</dbReference>
<dbReference type="Ensembl" id="ENSEBUT00000008063.1">
    <property type="protein sequence ID" value="ENSEBUP00000007577.1"/>
    <property type="gene ID" value="ENSEBUG00000004941.1"/>
</dbReference>
<keyword evidence="9" id="KW-1185">Reference proteome</keyword>
<sequence>MLSCPRYVFFIDVCNLDTVHLRFRSLSLCVARCPETSLSTIAEVQKFASVNGSLLCDYSVTPEKYATGMEGGLCPKLPVLPSKPLPLLHRCVPIEPPCFADLLKTVFGLFNDLDIFQKVIGSVIASRDIVFGLCFLSLVLSIITMLVIRFISAVLVWILTILLIVGSLAGTGIMWWMYAEYRASGNTTLPLALPRPPIVNDNETGLLVYAIAATIFTVLVLLAVLILRKRIGLAVALFHNAGRIFVAMPFLMVQPLWTFIALLLFWVYWLAVLMLLATAGDMQVTEEGFVEYRLMGPVRYLWWYHLIGLIWVSEFILACQQMAIAGAVTTYYFTRNKERLPSTPILLSVKRLVCYHLGTLAKGSLIITMVKLPRYILMYIHQKLRGQENACARYLLKCCICCLWCLEKCLKYLNQNAYAATAINNTSFCTSARDAFLILVSNALRVAAINSVGDFMLILAKALVVCVTCFAGALLLDARRDLFLWVVPLLLSALFAYLVADTFLTVFQAVVDVLFLCFAIDTAHNDGSPGREYFMDRSLMEYVKNSEKAMAELDRKRRRKQQDDGKEGRDSHPGAASAV</sequence>
<dbReference type="PANTHER" id="PTHR12385:SF12">
    <property type="entry name" value="CHOLINE TRANSPORTER-LIKE PROTEIN"/>
    <property type="match status" value="1"/>
</dbReference>
<proteinExistence type="inferred from homology"/>
<protein>
    <recommendedName>
        <fullName evidence="6">Choline transporter-like protein</fullName>
    </recommendedName>
</protein>
<feature type="transmembrane region" description="Helical" evidence="6">
    <location>
        <begin position="482"/>
        <end position="500"/>
    </location>
</feature>
<dbReference type="GO" id="GO:0007605">
    <property type="term" value="P:sensory perception of sound"/>
    <property type="evidence" value="ECO:0007669"/>
    <property type="project" value="Ensembl"/>
</dbReference>
<keyword evidence="3 6" id="KW-0812">Transmembrane</keyword>
<keyword evidence="4 6" id="KW-1133">Transmembrane helix</keyword>
<reference evidence="8" key="2">
    <citation type="submission" date="2025-09" db="UniProtKB">
        <authorList>
            <consortium name="Ensembl"/>
        </authorList>
    </citation>
    <scope>IDENTIFICATION</scope>
</reference>
<dbReference type="GO" id="GO:0005886">
    <property type="term" value="C:plasma membrane"/>
    <property type="evidence" value="ECO:0007669"/>
    <property type="project" value="UniProtKB-SubCell"/>
</dbReference>
<comment type="subcellular location">
    <subcellularLocation>
        <location evidence="6">Cell membrane</location>
        <topology evidence="6">Multi-pass membrane protein</topology>
    </subcellularLocation>
    <subcellularLocation>
        <location evidence="1">Membrane</location>
        <topology evidence="1">Multi-pass membrane protein</topology>
    </subcellularLocation>
</comment>
<name>A0A8C4NPI6_EPTBU</name>
<feature type="transmembrane region" description="Helical" evidence="6">
    <location>
        <begin position="129"/>
        <end position="148"/>
    </location>
</feature>
<evidence type="ECO:0000256" key="7">
    <source>
        <dbReference type="SAM" id="MobiDB-lite"/>
    </source>
</evidence>
<evidence type="ECO:0000313" key="8">
    <source>
        <dbReference type="Ensembl" id="ENSEBUP00000007577.1"/>
    </source>
</evidence>
<comment type="function">
    <text evidence="6">Choline transporter.</text>
</comment>
<evidence type="ECO:0000256" key="5">
    <source>
        <dbReference type="ARBA" id="ARBA00023136"/>
    </source>
</evidence>
<dbReference type="Pfam" id="PF04515">
    <property type="entry name" value="Choline_transpo"/>
    <property type="match status" value="1"/>
</dbReference>
<comment type="similarity">
    <text evidence="2 6">Belongs to the CTL (choline transporter-like) family.</text>
</comment>
<dbReference type="AlphaFoldDB" id="A0A8C4NPI6"/>
<evidence type="ECO:0000256" key="2">
    <source>
        <dbReference type="ARBA" id="ARBA00007168"/>
    </source>
</evidence>
<evidence type="ECO:0000256" key="3">
    <source>
        <dbReference type="ARBA" id="ARBA00022692"/>
    </source>
</evidence>
<evidence type="ECO:0000313" key="9">
    <source>
        <dbReference type="Proteomes" id="UP000694388"/>
    </source>
</evidence>
<accession>A0A8C4NPI6</accession>
<feature type="transmembrane region" description="Helical" evidence="6">
    <location>
        <begin position="300"/>
        <end position="333"/>
    </location>
</feature>